<evidence type="ECO:0000256" key="1">
    <source>
        <dbReference type="ARBA" id="ARBA00023239"/>
    </source>
</evidence>
<keyword evidence="1 2" id="KW-0456">Lyase</keyword>
<feature type="non-terminal residue" evidence="2">
    <location>
        <position position="50"/>
    </location>
</feature>
<protein>
    <submittedName>
        <fullName evidence="2">Argininosuccinate lyase</fullName>
    </submittedName>
</protein>
<organism evidence="2 3">
    <name type="scientific">Ligilactobacillus salivarius</name>
    <dbReference type="NCBI Taxonomy" id="1624"/>
    <lineage>
        <taxon>Bacteria</taxon>
        <taxon>Bacillati</taxon>
        <taxon>Bacillota</taxon>
        <taxon>Bacilli</taxon>
        <taxon>Lactobacillales</taxon>
        <taxon>Lactobacillaceae</taxon>
        <taxon>Ligilactobacillus</taxon>
    </lineage>
</organism>
<evidence type="ECO:0000313" key="3">
    <source>
        <dbReference type="Proteomes" id="UP000437575"/>
    </source>
</evidence>
<comment type="caution">
    <text evidence="2">The sequence shown here is derived from an EMBL/GenBank/DDBJ whole genome shotgun (WGS) entry which is preliminary data.</text>
</comment>
<dbReference type="EMBL" id="WKKZ01001077">
    <property type="protein sequence ID" value="MSE06571.1"/>
    <property type="molecule type" value="Genomic_DNA"/>
</dbReference>
<dbReference type="InterPro" id="IPR008948">
    <property type="entry name" value="L-Aspartase-like"/>
</dbReference>
<evidence type="ECO:0000313" key="2">
    <source>
        <dbReference type="EMBL" id="MSE06571.1"/>
    </source>
</evidence>
<reference evidence="2 3" key="1">
    <citation type="submission" date="2019-11" db="EMBL/GenBank/DDBJ databases">
        <title>Draft Genome Sequence of Plant Growth-Promoting Rhizosphere-Associated Bacteria.</title>
        <authorList>
            <person name="Vasilyev I.Y."/>
            <person name="Radchenko V."/>
            <person name="Ilnitskaya E.V."/>
        </authorList>
    </citation>
    <scope>NUCLEOTIDE SEQUENCE [LARGE SCALE GENOMIC DNA]</scope>
    <source>
        <strain evidence="2 3">VRA_1sq_f</strain>
    </source>
</reference>
<dbReference type="AlphaFoldDB" id="A0A6A8LTG0"/>
<gene>
    <name evidence="2" type="ORF">GKC34_12715</name>
</gene>
<sequence length="50" mass="5644">MAIKKMWGGRFQEGSSKLVDEFGASISFDKHMAYEDLEGSLAHVKMLKHT</sequence>
<dbReference type="InterPro" id="IPR024083">
    <property type="entry name" value="Fumarase/histidase_N"/>
</dbReference>
<proteinExistence type="predicted"/>
<accession>A0A6A8LTG0</accession>
<name>A0A6A8LTG0_9LACO</name>
<dbReference type="SUPFAM" id="SSF48557">
    <property type="entry name" value="L-aspartase-like"/>
    <property type="match status" value="1"/>
</dbReference>
<dbReference type="Gene3D" id="1.10.275.10">
    <property type="entry name" value="Fumarase/aspartase (N-terminal domain)"/>
    <property type="match status" value="1"/>
</dbReference>
<dbReference type="GO" id="GO:0016829">
    <property type="term" value="F:lyase activity"/>
    <property type="evidence" value="ECO:0007669"/>
    <property type="project" value="UniProtKB-KW"/>
</dbReference>
<dbReference type="Proteomes" id="UP000437575">
    <property type="component" value="Unassembled WGS sequence"/>
</dbReference>